<name>A0A5C4Y5L5_9DEIO</name>
<accession>A0A5C4Y5L5</accession>
<dbReference type="InterPro" id="IPR011330">
    <property type="entry name" value="Glyco_hydro/deAcase_b/a-brl"/>
</dbReference>
<feature type="domain" description="NodB homology" evidence="1">
    <location>
        <begin position="49"/>
        <end position="221"/>
    </location>
</feature>
<dbReference type="OrthoDB" id="9812065at2"/>
<dbReference type="Proteomes" id="UP000313988">
    <property type="component" value="Unassembled WGS sequence"/>
</dbReference>
<evidence type="ECO:0000313" key="3">
    <source>
        <dbReference type="Proteomes" id="UP000313988"/>
    </source>
</evidence>
<dbReference type="PANTHER" id="PTHR10587">
    <property type="entry name" value="GLYCOSYL TRANSFERASE-RELATED"/>
    <property type="match status" value="1"/>
</dbReference>
<dbReference type="AlphaFoldDB" id="A0A5C4Y5L5"/>
<dbReference type="InterPro" id="IPR050248">
    <property type="entry name" value="Polysacc_deacetylase_ArnD"/>
</dbReference>
<organism evidence="2 3">
    <name type="scientific">Deinococcus radiopugnans ATCC 19172</name>
    <dbReference type="NCBI Taxonomy" id="585398"/>
    <lineage>
        <taxon>Bacteria</taxon>
        <taxon>Thermotogati</taxon>
        <taxon>Deinococcota</taxon>
        <taxon>Deinococci</taxon>
        <taxon>Deinococcales</taxon>
        <taxon>Deinococcaceae</taxon>
        <taxon>Deinococcus</taxon>
    </lineage>
</organism>
<dbReference type="GO" id="GO:0016810">
    <property type="term" value="F:hydrolase activity, acting on carbon-nitrogen (but not peptide) bonds"/>
    <property type="evidence" value="ECO:0007669"/>
    <property type="project" value="InterPro"/>
</dbReference>
<protein>
    <submittedName>
        <fullName evidence="2">Polysaccharide deacetylase</fullName>
    </submittedName>
</protein>
<dbReference type="PANTHER" id="PTHR10587:SF137">
    <property type="entry name" value="4-DEOXY-4-FORMAMIDO-L-ARABINOSE-PHOSPHOUNDECAPRENOL DEFORMYLASE ARND-RELATED"/>
    <property type="match status" value="1"/>
</dbReference>
<evidence type="ECO:0000259" key="1">
    <source>
        <dbReference type="PROSITE" id="PS51677"/>
    </source>
</evidence>
<gene>
    <name evidence="2" type="ORF">FHR04_12980</name>
</gene>
<evidence type="ECO:0000313" key="2">
    <source>
        <dbReference type="EMBL" id="TNM70566.1"/>
    </source>
</evidence>
<dbReference type="InterPro" id="IPR002509">
    <property type="entry name" value="NODB_dom"/>
</dbReference>
<comment type="caution">
    <text evidence="2">The sequence shown here is derived from an EMBL/GenBank/DDBJ whole genome shotgun (WGS) entry which is preliminary data.</text>
</comment>
<sequence length="246" mass="26653">MRDACALRKSSDRFLLILPALGLLAAVLADVLGRAAGWGALGSGPRDSDRVALTFDDGPSPRTPELLAILAQHDARATFFVTAPAGKAHPDLLHTLLDSPHQTEAHGRWHRHALLLTPGQEWRQIRWHPRAGAAGPLLYRPPYGGHSPLTRVLARLAGRQIVLWDVEGRDWTAADAATLARQTLARVRPGSVVLLHDGPEVTPELLRLLLGGLAARGLQAVTLNELPAQHIGLRQGWRRVRASYGG</sequence>
<dbReference type="PROSITE" id="PS51677">
    <property type="entry name" value="NODB"/>
    <property type="match status" value="1"/>
</dbReference>
<dbReference type="Pfam" id="PF01522">
    <property type="entry name" value="Polysacc_deac_1"/>
    <property type="match status" value="1"/>
</dbReference>
<reference evidence="2 3" key="1">
    <citation type="submission" date="2019-06" db="EMBL/GenBank/DDBJ databases">
        <title>Genome sequence of Deinococcus radiopugnans ATCC 19172.</title>
        <authorList>
            <person name="Maclea K.S."/>
            <person name="Maynard C.R."/>
        </authorList>
    </citation>
    <scope>NUCLEOTIDE SEQUENCE [LARGE SCALE GENOMIC DNA]</scope>
    <source>
        <strain evidence="2 3">ATCC 19172</strain>
    </source>
</reference>
<dbReference type="EMBL" id="VDMO01000013">
    <property type="protein sequence ID" value="TNM70566.1"/>
    <property type="molecule type" value="Genomic_DNA"/>
</dbReference>
<dbReference type="GO" id="GO:0005975">
    <property type="term" value="P:carbohydrate metabolic process"/>
    <property type="evidence" value="ECO:0007669"/>
    <property type="project" value="InterPro"/>
</dbReference>
<dbReference type="SUPFAM" id="SSF88713">
    <property type="entry name" value="Glycoside hydrolase/deacetylase"/>
    <property type="match status" value="1"/>
</dbReference>
<proteinExistence type="predicted"/>
<dbReference type="Gene3D" id="3.20.20.370">
    <property type="entry name" value="Glycoside hydrolase/deacetylase"/>
    <property type="match status" value="1"/>
</dbReference>